<keyword evidence="3" id="KW-0378">Hydrolase</keyword>
<evidence type="ECO:0000256" key="1">
    <source>
        <dbReference type="ARBA" id="ARBA00006586"/>
    </source>
</evidence>
<evidence type="ECO:0000256" key="5">
    <source>
        <dbReference type="SAM" id="MobiDB-lite"/>
    </source>
</evidence>
<sequence length="739" mass="81553">MAVTLRYTSYGVPHVEADSFRELGWGIAWAHAEQTPDSLAQRWLTVRGARSAAFGADAAVGDGPAPTVTNLRSDLWWTRTRTSPALTTALSLPAPLGVDDEVRDLVDGYVDGYNAFLSERGDAGERGPTASPITADDVYARALHWNTFRSSGAMIDQLTRAAPPGADPSAPAPDFAPPPQESNMLMLGREATAHGGGMMFSNPHWYWWGPDGFRELHLTVPGVLDVYGSTVPGLPLIMTGFTPDLAFAGTSSFSQRFCLYRLELVPGRPTAYVFEGREREMTRETVTVRTEHGDVEHTFWSTLHGPLIHSERHPWTPARAYALADVALSVRWLNQQWALMRSRSLDEVDAVTRRSMAVGWRNLMAVSRDGEAFYADRTAVPHIDDAQLDDALWRPDPEARRDDESVPVLDGTREASLWGTDADAPTPGIFGADSLPQLRRADYLANQNDTHWLNSLRQPLEGFPRVLGAERTARTLRTRFALTRVESALRHGGRVRDPEHLRELLFDSAVWSAELWRADLVGLLRAQADPALAEAADVLAGWDGTEAVGSRGAVLWRAFFFALCEDNERVEASLFERPFDVRDPLRTPHGLATAQSARILAAVRAAGSRLRELGLRLDAAVEDVQYLPDGDERIPIPGGPGAQGQYNLVEPRHGAVGDVAPGEIGYGTGFLLWVDYRPDGVQAESVVVYSQSEDPTSPHHRDQSRLYASGRTKPVRFAREDVLRDTLRERRWPDRDGAA</sequence>
<dbReference type="InterPro" id="IPR043146">
    <property type="entry name" value="Penicillin_amidase_N_B-knob"/>
</dbReference>
<dbReference type="InterPro" id="IPR023343">
    <property type="entry name" value="Penicillin_amidase_dom1"/>
</dbReference>
<dbReference type="InterPro" id="IPR002692">
    <property type="entry name" value="S45"/>
</dbReference>
<evidence type="ECO:0000313" key="7">
    <source>
        <dbReference type="Proteomes" id="UP001410795"/>
    </source>
</evidence>
<feature type="region of interest" description="Disordered" evidence="5">
    <location>
        <begin position="690"/>
        <end position="712"/>
    </location>
</feature>
<dbReference type="EMBL" id="BAAAYV010000023">
    <property type="protein sequence ID" value="GAA3666768.1"/>
    <property type="molecule type" value="Genomic_DNA"/>
</dbReference>
<name>A0ABP7BRE2_9MICO</name>
<dbReference type="Gene3D" id="1.10.439.10">
    <property type="entry name" value="Penicillin Amidohydrolase, domain 1"/>
    <property type="match status" value="1"/>
</dbReference>
<evidence type="ECO:0000256" key="2">
    <source>
        <dbReference type="ARBA" id="ARBA00022729"/>
    </source>
</evidence>
<dbReference type="Proteomes" id="UP001410795">
    <property type="component" value="Unassembled WGS sequence"/>
</dbReference>
<dbReference type="Gene3D" id="2.30.120.10">
    <property type="match status" value="1"/>
</dbReference>
<dbReference type="PANTHER" id="PTHR34218">
    <property type="entry name" value="PEPTIDASE S45 PENICILLIN AMIDASE"/>
    <property type="match status" value="1"/>
</dbReference>
<keyword evidence="7" id="KW-1185">Reference proteome</keyword>
<dbReference type="SUPFAM" id="SSF56235">
    <property type="entry name" value="N-terminal nucleophile aminohydrolases (Ntn hydrolases)"/>
    <property type="match status" value="1"/>
</dbReference>
<evidence type="ECO:0000256" key="3">
    <source>
        <dbReference type="ARBA" id="ARBA00022801"/>
    </source>
</evidence>
<comment type="caution">
    <text evidence="6">The sequence shown here is derived from an EMBL/GenBank/DDBJ whole genome shotgun (WGS) entry which is preliminary data.</text>
</comment>
<proteinExistence type="inferred from homology"/>
<comment type="similarity">
    <text evidence="1">Belongs to the peptidase S45 family.</text>
</comment>
<organism evidence="6 7">
    <name type="scientific">Microbacterium marinilacus</name>
    <dbReference type="NCBI Taxonomy" id="415209"/>
    <lineage>
        <taxon>Bacteria</taxon>
        <taxon>Bacillati</taxon>
        <taxon>Actinomycetota</taxon>
        <taxon>Actinomycetes</taxon>
        <taxon>Micrococcales</taxon>
        <taxon>Microbacteriaceae</taxon>
        <taxon>Microbacterium</taxon>
    </lineage>
</organism>
<protein>
    <submittedName>
        <fullName evidence="6">N-acyl homoserine lactone acylase QqaR</fullName>
    </submittedName>
</protein>
<dbReference type="Gene3D" id="3.60.20.10">
    <property type="entry name" value="Glutamine Phosphoribosylpyrophosphate, subunit 1, domain 1"/>
    <property type="match status" value="1"/>
</dbReference>
<gene>
    <name evidence="6" type="primary">qqaR</name>
    <name evidence="6" type="ORF">GCM10022202_31150</name>
</gene>
<evidence type="ECO:0000256" key="4">
    <source>
        <dbReference type="ARBA" id="ARBA00023145"/>
    </source>
</evidence>
<dbReference type="InterPro" id="IPR043147">
    <property type="entry name" value="Penicillin_amidase_A-knob"/>
</dbReference>
<evidence type="ECO:0000313" key="6">
    <source>
        <dbReference type="EMBL" id="GAA3666768.1"/>
    </source>
</evidence>
<reference evidence="7" key="1">
    <citation type="journal article" date="2019" name="Int. J. Syst. Evol. Microbiol.">
        <title>The Global Catalogue of Microorganisms (GCM) 10K type strain sequencing project: providing services to taxonomists for standard genome sequencing and annotation.</title>
        <authorList>
            <consortium name="The Broad Institute Genomics Platform"/>
            <consortium name="The Broad Institute Genome Sequencing Center for Infectious Disease"/>
            <person name="Wu L."/>
            <person name="Ma J."/>
        </authorList>
    </citation>
    <scope>NUCLEOTIDE SEQUENCE [LARGE SCALE GENOMIC DNA]</scope>
    <source>
        <strain evidence="7">JCM 16546</strain>
    </source>
</reference>
<dbReference type="Gene3D" id="1.10.1400.10">
    <property type="match status" value="1"/>
</dbReference>
<dbReference type="Pfam" id="PF01804">
    <property type="entry name" value="Penicil_amidase"/>
    <property type="match status" value="1"/>
</dbReference>
<keyword evidence="2" id="KW-0732">Signal</keyword>
<dbReference type="InterPro" id="IPR029055">
    <property type="entry name" value="Ntn_hydrolases_N"/>
</dbReference>
<keyword evidence="4" id="KW-0865">Zymogen</keyword>
<dbReference type="RefSeq" id="WP_221860745.1">
    <property type="nucleotide sequence ID" value="NZ_BAAAYV010000023.1"/>
</dbReference>
<accession>A0ABP7BRE2</accession>
<dbReference type="PANTHER" id="PTHR34218:SF3">
    <property type="entry name" value="ACYL-HOMOSERINE LACTONE ACYLASE PVDQ"/>
    <property type="match status" value="1"/>
</dbReference>